<proteinExistence type="predicted"/>
<dbReference type="OrthoDB" id="1929311at2759"/>
<reference evidence="2" key="1">
    <citation type="submission" date="2021-07" db="EMBL/GenBank/DDBJ databases">
        <authorList>
            <person name="Durling M."/>
        </authorList>
    </citation>
    <scope>NUCLEOTIDE SEQUENCE</scope>
</reference>
<gene>
    <name evidence="2" type="ORF">HYFRA_00005647</name>
</gene>
<dbReference type="InterPro" id="IPR032704">
    <property type="entry name" value="Cms1"/>
</dbReference>
<accession>A0A9N9KRU9</accession>
<organism evidence="2 3">
    <name type="scientific">Hymenoscyphus fraxineus</name>
    <dbReference type="NCBI Taxonomy" id="746836"/>
    <lineage>
        <taxon>Eukaryota</taxon>
        <taxon>Fungi</taxon>
        <taxon>Dikarya</taxon>
        <taxon>Ascomycota</taxon>
        <taxon>Pezizomycotina</taxon>
        <taxon>Leotiomycetes</taxon>
        <taxon>Helotiales</taxon>
        <taxon>Helotiaceae</taxon>
        <taxon>Hymenoscyphus</taxon>
    </lineage>
</organism>
<dbReference type="EMBL" id="CAJVRL010000044">
    <property type="protein sequence ID" value="CAG8951843.1"/>
    <property type="molecule type" value="Genomic_DNA"/>
</dbReference>
<evidence type="ECO:0000313" key="2">
    <source>
        <dbReference type="EMBL" id="CAG8951843.1"/>
    </source>
</evidence>
<evidence type="ECO:0008006" key="4">
    <source>
        <dbReference type="Google" id="ProtNLM"/>
    </source>
</evidence>
<dbReference type="AlphaFoldDB" id="A0A9N9KRU9"/>
<evidence type="ECO:0000313" key="3">
    <source>
        <dbReference type="Proteomes" id="UP000696280"/>
    </source>
</evidence>
<keyword evidence="3" id="KW-1185">Reference proteome</keyword>
<dbReference type="InterPro" id="IPR027417">
    <property type="entry name" value="P-loop_NTPase"/>
</dbReference>
<evidence type="ECO:0000256" key="1">
    <source>
        <dbReference type="SAM" id="MobiDB-lite"/>
    </source>
</evidence>
<feature type="region of interest" description="Disordered" evidence="1">
    <location>
        <begin position="1"/>
        <end position="59"/>
    </location>
</feature>
<protein>
    <recommendedName>
        <fullName evidence="4">Protein CMS1</fullName>
    </recommendedName>
</protein>
<dbReference type="PANTHER" id="PTHR24030:SF0">
    <property type="entry name" value="PROTEIN CMSS1"/>
    <property type="match status" value="1"/>
</dbReference>
<dbReference type="PANTHER" id="PTHR24030">
    <property type="entry name" value="PROTEIN CMSS1"/>
    <property type="match status" value="1"/>
</dbReference>
<comment type="caution">
    <text evidence="2">The sequence shown here is derived from an EMBL/GenBank/DDBJ whole genome shotgun (WGS) entry which is preliminary data.</text>
</comment>
<dbReference type="GO" id="GO:0005634">
    <property type="term" value="C:nucleus"/>
    <property type="evidence" value="ECO:0007669"/>
    <property type="project" value="TreeGrafter"/>
</dbReference>
<dbReference type="GO" id="GO:0030686">
    <property type="term" value="C:90S preribosome"/>
    <property type="evidence" value="ECO:0007669"/>
    <property type="project" value="TreeGrafter"/>
</dbReference>
<dbReference type="Proteomes" id="UP000696280">
    <property type="component" value="Unassembled WGS sequence"/>
</dbReference>
<sequence>MPSEVLQEPLVERLSMTPDAEAATAPISKKRKRGTKVQVTAKDGAKKVKSKKAKRDEDDGLDLEAGVNTAFASMDNQLVSDYVAQKTRKFESDLSSIELEDKYIPASEIHDTTSWDKPRILDNLPGFLEKFAGNSTKLWSASKKNGAPHTIVVTAAGLRAAEIARIMRKFQTKDATVAKLFAKHIKLQDSVKFLKSTRTGIAVGTPTRLKDLMDDGALDVDRLERIVIDASHIDIKKRGILDMKETQVPLMLWLNQTVLKEKYAAEKGIQLLFY</sequence>
<dbReference type="Pfam" id="PF14617">
    <property type="entry name" value="CMS1"/>
    <property type="match status" value="1"/>
</dbReference>
<dbReference type="Gene3D" id="3.40.50.300">
    <property type="entry name" value="P-loop containing nucleotide triphosphate hydrolases"/>
    <property type="match status" value="1"/>
</dbReference>
<name>A0A9N9KRU9_9HELO</name>